<dbReference type="GO" id="GO:0022904">
    <property type="term" value="P:respiratory electron transport chain"/>
    <property type="evidence" value="ECO:0007669"/>
    <property type="project" value="InterPro"/>
</dbReference>
<evidence type="ECO:0000259" key="2">
    <source>
        <dbReference type="Pfam" id="PF14358"/>
    </source>
</evidence>
<feature type="transmembrane region" description="Helical" evidence="1">
    <location>
        <begin position="51"/>
        <end position="70"/>
    </location>
</feature>
<organism evidence="3 4">
    <name type="scientific">Methanospirillum purgamenti</name>
    <dbReference type="NCBI Taxonomy" id="2834276"/>
    <lineage>
        <taxon>Archaea</taxon>
        <taxon>Methanobacteriati</taxon>
        <taxon>Methanobacteriota</taxon>
        <taxon>Stenosarchaea group</taxon>
        <taxon>Methanomicrobia</taxon>
        <taxon>Methanomicrobiales</taxon>
        <taxon>Methanospirillaceae</taxon>
        <taxon>Methanospirillum</taxon>
    </lineage>
</organism>
<evidence type="ECO:0000313" key="4">
    <source>
        <dbReference type="Proteomes" id="UP000680656"/>
    </source>
</evidence>
<dbReference type="AlphaFoldDB" id="A0A8E7AUI6"/>
<dbReference type="Pfam" id="PF14358">
    <property type="entry name" value="DUF4405"/>
    <property type="match status" value="1"/>
</dbReference>
<reference evidence="3 4" key="1">
    <citation type="submission" date="2021-05" db="EMBL/GenBank/DDBJ databases">
        <title>A novel Methanospirillum isolate from a pyrite-forming mixed culture.</title>
        <authorList>
            <person name="Bunk B."/>
            <person name="Sproer C."/>
            <person name="Spring S."/>
            <person name="Pester M."/>
        </authorList>
    </citation>
    <scope>NUCLEOTIDE SEQUENCE [LARGE SCALE GENOMIC DNA]</scope>
    <source>
        <strain evidence="3 4">J.3.6.1-F.2.7.3</strain>
    </source>
</reference>
<dbReference type="Gene3D" id="1.20.950.20">
    <property type="entry name" value="Transmembrane di-heme cytochromes, Chain C"/>
    <property type="match status" value="1"/>
</dbReference>
<sequence length="83" mass="9519">MNKKTVIRLTSFLLLIVTIICVVTGIIKWPGLIPALGLTYRQVPVAIITDIHDWSGLLMTVLVMVHVYQFRGFIRRMARDFFS</sequence>
<keyword evidence="1" id="KW-0472">Membrane</keyword>
<dbReference type="InterPro" id="IPR025517">
    <property type="entry name" value="DUF4405"/>
</dbReference>
<gene>
    <name evidence="3" type="ORF">KHC33_10575</name>
</gene>
<keyword evidence="1" id="KW-1133">Transmembrane helix</keyword>
<dbReference type="InterPro" id="IPR016174">
    <property type="entry name" value="Di-haem_cyt_TM"/>
</dbReference>
<protein>
    <submittedName>
        <fullName evidence="3">DUF4405 domain-containing protein</fullName>
    </submittedName>
</protein>
<evidence type="ECO:0000313" key="3">
    <source>
        <dbReference type="EMBL" id="QVV87787.1"/>
    </source>
</evidence>
<feature type="domain" description="Flavinylation-associated cytochrome" evidence="2">
    <location>
        <begin position="9"/>
        <end position="68"/>
    </location>
</feature>
<dbReference type="SUPFAM" id="SSF81342">
    <property type="entry name" value="Transmembrane di-heme cytochromes"/>
    <property type="match status" value="1"/>
</dbReference>
<dbReference type="KEGG" id="mrtj:KHC33_10575"/>
<name>A0A8E7AUI6_9EURY</name>
<dbReference type="RefSeq" id="WP_214418607.1">
    <property type="nucleotide sequence ID" value="NZ_CP075546.1"/>
</dbReference>
<keyword evidence="4" id="KW-1185">Reference proteome</keyword>
<dbReference type="EMBL" id="CP075546">
    <property type="protein sequence ID" value="QVV87787.1"/>
    <property type="molecule type" value="Genomic_DNA"/>
</dbReference>
<feature type="transmembrane region" description="Helical" evidence="1">
    <location>
        <begin position="12"/>
        <end position="31"/>
    </location>
</feature>
<evidence type="ECO:0000256" key="1">
    <source>
        <dbReference type="SAM" id="Phobius"/>
    </source>
</evidence>
<dbReference type="Proteomes" id="UP000680656">
    <property type="component" value="Chromosome"/>
</dbReference>
<accession>A0A8E7AUI6</accession>
<dbReference type="GeneID" id="65097633"/>
<proteinExistence type="predicted"/>
<keyword evidence="1" id="KW-0812">Transmembrane</keyword>
<dbReference type="GO" id="GO:0016020">
    <property type="term" value="C:membrane"/>
    <property type="evidence" value="ECO:0007669"/>
    <property type="project" value="InterPro"/>
</dbReference>